<dbReference type="RefSeq" id="XP_007404545.1">
    <property type="nucleotide sequence ID" value="XM_007404483.1"/>
</dbReference>
<sequence length="524" mass="57698">MTPENLQTASVAIPKTVTTTLLICEYINALGFSPKEFMVTFFSSNHADIEHRRRMMKVGLGVKGTRSIIKNIGKVTMSSPEGRADWENIILDEASAIVNSQEVQRGYFPQGGFASSNRITSDFFGESAEALRSNKIKDGMHFLHTLIHRKLALGMKKKDLEVYDDKDDEPSGLESGLTGSPQPGSEPHIEGAVDKATILSLENLVFVKGTLASLAAHKLETLPTMICSMIAVTCNRRINAIPLANGLMALAAGVTCCVNEWLHAFGMTTSRATVLQAMDRLRVLQEERMKDLLFVPGPNEVSHWVSVIKSQLAKALKEHLPHIPRAPEPHLLPATLKTFPPPIDPIEMHQANIHFLRMMDAPDSSADGVSRVLDAVVSQIGIQKETYAEKLLIAGGDVGSNQLLESLRVKRFPPVKSVEGIEWVLSVFGGAHTTWNFAKAIWSLHWGNSADGEDSGVWRSTFAIGGDYKKPPASQDFNSIMRSLQMIHKANLVFIIKSASFSFAICYRRHKLIFDSTLPQAGYQ</sequence>
<evidence type="ECO:0000259" key="2">
    <source>
        <dbReference type="Pfam" id="PF20231"/>
    </source>
</evidence>
<dbReference type="HOGENOM" id="CLU_009176_3_1_1"/>
<protein>
    <recommendedName>
        <fullName evidence="2">DUF6589 domain-containing protein</fullName>
    </recommendedName>
</protein>
<proteinExistence type="predicted"/>
<dbReference type="AlphaFoldDB" id="F4R5Z1"/>
<reference evidence="4" key="1">
    <citation type="journal article" date="2011" name="Proc. Natl. Acad. Sci. U.S.A.">
        <title>Obligate biotrophy features unraveled by the genomic analysis of rust fungi.</title>
        <authorList>
            <person name="Duplessis S."/>
            <person name="Cuomo C.A."/>
            <person name="Lin Y.-C."/>
            <person name="Aerts A."/>
            <person name="Tisserant E."/>
            <person name="Veneault-Fourrey C."/>
            <person name="Joly D.L."/>
            <person name="Hacquard S."/>
            <person name="Amselem J."/>
            <person name="Cantarel B.L."/>
            <person name="Chiu R."/>
            <person name="Coutinho P.M."/>
            <person name="Feau N."/>
            <person name="Field M."/>
            <person name="Frey P."/>
            <person name="Gelhaye E."/>
            <person name="Goldberg J."/>
            <person name="Grabherr M.G."/>
            <person name="Kodira C.D."/>
            <person name="Kohler A."/>
            <person name="Kuees U."/>
            <person name="Lindquist E.A."/>
            <person name="Lucas S.M."/>
            <person name="Mago R."/>
            <person name="Mauceli E."/>
            <person name="Morin E."/>
            <person name="Murat C."/>
            <person name="Pangilinan J.L."/>
            <person name="Park R."/>
            <person name="Pearson M."/>
            <person name="Quesneville H."/>
            <person name="Rouhier N."/>
            <person name="Sakthikumar S."/>
            <person name="Salamov A.A."/>
            <person name="Schmutz J."/>
            <person name="Selles B."/>
            <person name="Shapiro H."/>
            <person name="Tanguay P."/>
            <person name="Tuskan G.A."/>
            <person name="Henrissat B."/>
            <person name="Van de Peer Y."/>
            <person name="Rouze P."/>
            <person name="Ellis J.G."/>
            <person name="Dodds P.N."/>
            <person name="Schein J.E."/>
            <person name="Zhong S."/>
            <person name="Hamelin R.C."/>
            <person name="Grigoriev I.V."/>
            <person name="Szabo L.J."/>
            <person name="Martin F."/>
        </authorList>
    </citation>
    <scope>NUCLEOTIDE SEQUENCE [LARGE SCALE GENOMIC DNA]</scope>
    <source>
        <strain evidence="4">98AG31 / pathotype 3-4-7</strain>
    </source>
</reference>
<dbReference type="InParanoid" id="F4R5Z1"/>
<dbReference type="EMBL" id="GL883091">
    <property type="protein sequence ID" value="EGG12170.1"/>
    <property type="molecule type" value="Genomic_DNA"/>
</dbReference>
<feature type="domain" description="DUF6589" evidence="2">
    <location>
        <begin position="291"/>
        <end position="492"/>
    </location>
</feature>
<dbReference type="OrthoDB" id="10603305at2759"/>
<evidence type="ECO:0000313" key="4">
    <source>
        <dbReference type="Proteomes" id="UP000001072"/>
    </source>
</evidence>
<gene>
    <name evidence="3" type="ORF">MELLADRAFT_102091</name>
</gene>
<feature type="region of interest" description="Disordered" evidence="1">
    <location>
        <begin position="164"/>
        <end position="189"/>
    </location>
</feature>
<dbReference type="Pfam" id="PF20231">
    <property type="entry name" value="DUF6589"/>
    <property type="match status" value="1"/>
</dbReference>
<name>F4R5Z1_MELLP</name>
<dbReference type="InterPro" id="IPR046496">
    <property type="entry name" value="DUF6589"/>
</dbReference>
<evidence type="ECO:0000313" key="3">
    <source>
        <dbReference type="EMBL" id="EGG12170.1"/>
    </source>
</evidence>
<dbReference type="VEuPathDB" id="FungiDB:MELLADRAFT_102091"/>
<evidence type="ECO:0000256" key="1">
    <source>
        <dbReference type="SAM" id="MobiDB-lite"/>
    </source>
</evidence>
<dbReference type="GeneID" id="18921563"/>
<keyword evidence="4" id="KW-1185">Reference proteome</keyword>
<dbReference type="Proteomes" id="UP000001072">
    <property type="component" value="Unassembled WGS sequence"/>
</dbReference>
<accession>F4R5Z1</accession>
<dbReference type="KEGG" id="mlr:MELLADRAFT_102091"/>
<organism evidence="4">
    <name type="scientific">Melampsora larici-populina (strain 98AG31 / pathotype 3-4-7)</name>
    <name type="common">Poplar leaf rust fungus</name>
    <dbReference type="NCBI Taxonomy" id="747676"/>
    <lineage>
        <taxon>Eukaryota</taxon>
        <taxon>Fungi</taxon>
        <taxon>Dikarya</taxon>
        <taxon>Basidiomycota</taxon>
        <taxon>Pucciniomycotina</taxon>
        <taxon>Pucciniomycetes</taxon>
        <taxon>Pucciniales</taxon>
        <taxon>Melampsoraceae</taxon>
        <taxon>Melampsora</taxon>
    </lineage>
</organism>